<feature type="chain" id="PRO_5046127796" evidence="1">
    <location>
        <begin position="20"/>
        <end position="867"/>
    </location>
</feature>
<name>A0ABW8SX47_9BACT</name>
<dbReference type="InterPro" id="IPR026444">
    <property type="entry name" value="Secre_tail"/>
</dbReference>
<evidence type="ECO:0000313" key="3">
    <source>
        <dbReference type="EMBL" id="MFL0207012.1"/>
    </source>
</evidence>
<feature type="signal peptide" evidence="1">
    <location>
        <begin position="1"/>
        <end position="19"/>
    </location>
</feature>
<feature type="domain" description="Secretion system C-terminal sorting" evidence="2">
    <location>
        <begin position="789"/>
        <end position="865"/>
    </location>
</feature>
<dbReference type="RefSeq" id="WP_406778555.1">
    <property type="nucleotide sequence ID" value="NZ_JBEWZG010000003.1"/>
</dbReference>
<keyword evidence="1" id="KW-0732">Signal</keyword>
<dbReference type="EMBL" id="JBEWZG010000003">
    <property type="protein sequence ID" value="MFL0207012.1"/>
    <property type="molecule type" value="Genomic_DNA"/>
</dbReference>
<dbReference type="NCBIfam" id="TIGR04183">
    <property type="entry name" value="Por_Secre_tail"/>
    <property type="match status" value="1"/>
</dbReference>
<evidence type="ECO:0000256" key="1">
    <source>
        <dbReference type="SAM" id="SignalP"/>
    </source>
</evidence>
<evidence type="ECO:0000313" key="4">
    <source>
        <dbReference type="Proteomes" id="UP001623559"/>
    </source>
</evidence>
<sequence>MKKLLLLLLLICSATYAQKGRYKMEMVPGKMIEEYTPEYLGLKRDLPAGYTESMRAILAQAAAIKVQSSTQTKAAANIVVTYETVPPADVKAVFEKAAATWSTVFSSDVPINVSVKWASLASNVLGSAGASVNVRNFVGANRLNTFYPIALAEKMAHKNLNGTNPDIVATFNSDFTAWYIGTDGVPTINQIDLYSVVLHEMGHGLGFIGQVSVDNGEAGYSYPGIFDQAMVNTANVALMDTNSFKNPSAALYTQVTSGKINLSSPSILRNNGSAGKLYTPSTYSAGSSIYHVDQVKYKVGDENALMTPQIARGEITRSIGPIVTSAFNDFGWYSSNLIGEEYNDTEDQANDKVFSVKVYSDTLWEESSLKLYLAINSNTFNPVSTFTKSGNTYSYTLPKNAIARNIKYYWYAEEKSGKKFVTPAEAPVISGTRFGSFFEFNIAPDTTKPEVVYSNPLKYIFTSQTSVPLPTLLAADNIGIDTVYMEYSINSGAAVRKGFTKVPGLSFSYTNSFEFASGLLKAGDVVKYRIIVKDKAKTTNTVTLPATGTYDFTVIGLQSVAANYKQNFDTPPTADFYLKGFSFAQPSGFSSSGLHSAHPYADGSEESYNGAGGSDKFTNSDAILLKPITVRADTARIYFDEVVLVEPGEAGASFLNQDGSVNRSFYDYVIVQASNDNGKNWYNLINGWDSNFSTTWLNAYNTGFDAAGNSSGVGTSTLFKKREIDILSSGKFKAGDQLVFRFRLHADVGAHGWGWAIDNLNIQGSVAPPPPPLVLATEPMSLVPELQVSPNPTSRVVRVQLGLASPNEEVRLGILGSQGQWVQQETLQVKGSFLDKQMDISSLPAGMYFVQVMTNRNVYNKRIIVVR</sequence>
<organism evidence="3 4">
    <name type="scientific">Aquirufa novilacunae</name>
    <dbReference type="NCBI Taxonomy" id="3139305"/>
    <lineage>
        <taxon>Bacteria</taxon>
        <taxon>Pseudomonadati</taxon>
        <taxon>Bacteroidota</taxon>
        <taxon>Cytophagia</taxon>
        <taxon>Cytophagales</taxon>
        <taxon>Flectobacillaceae</taxon>
        <taxon>Aquirufa</taxon>
    </lineage>
</organism>
<proteinExistence type="predicted"/>
<dbReference type="InterPro" id="IPR024079">
    <property type="entry name" value="MetalloPept_cat_dom_sf"/>
</dbReference>
<evidence type="ECO:0000259" key="2">
    <source>
        <dbReference type="Pfam" id="PF18962"/>
    </source>
</evidence>
<dbReference type="SUPFAM" id="SSF55486">
    <property type="entry name" value="Metalloproteases ('zincins'), catalytic domain"/>
    <property type="match status" value="1"/>
</dbReference>
<protein>
    <submittedName>
        <fullName evidence="3">T9SS type A sorting domain-containing protein</fullName>
    </submittedName>
</protein>
<reference evidence="3 4" key="1">
    <citation type="submission" date="2024-07" db="EMBL/GenBank/DDBJ databases">
        <authorList>
            <person name="Pitt A."/>
            <person name="Hahn M.W."/>
        </authorList>
    </citation>
    <scope>NUCLEOTIDE SEQUENCE [LARGE SCALE GENOMIC DNA]</scope>
    <source>
        <strain evidence="3 4">2-AUSEE-184A6</strain>
    </source>
</reference>
<dbReference type="Pfam" id="PF18962">
    <property type="entry name" value="Por_Secre_tail"/>
    <property type="match status" value="1"/>
</dbReference>
<dbReference type="Gene3D" id="3.40.390.10">
    <property type="entry name" value="Collagenase (Catalytic Domain)"/>
    <property type="match status" value="1"/>
</dbReference>
<gene>
    <name evidence="3" type="ORF">V7S74_09670</name>
</gene>
<comment type="caution">
    <text evidence="3">The sequence shown here is derived from an EMBL/GenBank/DDBJ whole genome shotgun (WGS) entry which is preliminary data.</text>
</comment>
<dbReference type="Gene3D" id="2.60.120.260">
    <property type="entry name" value="Galactose-binding domain-like"/>
    <property type="match status" value="1"/>
</dbReference>
<dbReference type="Proteomes" id="UP001623559">
    <property type="component" value="Unassembled WGS sequence"/>
</dbReference>
<accession>A0ABW8SX47</accession>